<sequence>MEAGSPDRRIFAHCLWVKSPRKSESFLRSFLKPTIQYEPPDMESQNIHTNFRGPAHWIHAPRYGGTLSKPAAPDAKSRTSAAQKFIRCRFC</sequence>
<comment type="caution">
    <text evidence="1">The sequence shown here is derived from an EMBL/GenBank/DDBJ whole genome shotgun (WGS) entry which is preliminary data.</text>
</comment>
<keyword evidence="2" id="KW-1185">Reference proteome</keyword>
<proteinExistence type="predicted"/>
<evidence type="ECO:0000313" key="1">
    <source>
        <dbReference type="EMBL" id="OJD28090.1"/>
    </source>
</evidence>
<dbReference type="VEuPathDB" id="FungiDB:ACJ73_00517"/>
<name>A0A1J9QJ22_9EURO</name>
<accession>A0A1J9QJ22</accession>
<protein>
    <submittedName>
        <fullName evidence="1">Uncharacterized protein</fullName>
    </submittedName>
</protein>
<gene>
    <name evidence="1" type="ORF">ACJ73_00517</name>
</gene>
<dbReference type="OrthoDB" id="10535127at2759"/>
<reference evidence="1 2" key="1">
    <citation type="submission" date="2015-08" db="EMBL/GenBank/DDBJ databases">
        <title>Emmonsia species relationships and genome sequence.</title>
        <authorList>
            <person name="Cuomo C.A."/>
            <person name="Schwartz I.S."/>
            <person name="Kenyon C."/>
            <person name="De Hoog G.S."/>
            <person name="Govender N.P."/>
            <person name="Botha A."/>
            <person name="Moreno L."/>
            <person name="De Vries M."/>
            <person name="Munoz J.F."/>
            <person name="Stielow J.B."/>
        </authorList>
    </citation>
    <scope>NUCLEOTIDE SEQUENCE [LARGE SCALE GENOMIC DNA]</scope>
    <source>
        <strain evidence="1 2">EI222</strain>
    </source>
</reference>
<dbReference type="Proteomes" id="UP000242791">
    <property type="component" value="Unassembled WGS sequence"/>
</dbReference>
<organism evidence="1 2">
    <name type="scientific">Blastomyces percursus</name>
    <dbReference type="NCBI Taxonomy" id="1658174"/>
    <lineage>
        <taxon>Eukaryota</taxon>
        <taxon>Fungi</taxon>
        <taxon>Dikarya</taxon>
        <taxon>Ascomycota</taxon>
        <taxon>Pezizomycotina</taxon>
        <taxon>Eurotiomycetes</taxon>
        <taxon>Eurotiomycetidae</taxon>
        <taxon>Onygenales</taxon>
        <taxon>Ajellomycetaceae</taxon>
        <taxon>Blastomyces</taxon>
    </lineage>
</organism>
<evidence type="ECO:0000313" key="2">
    <source>
        <dbReference type="Proteomes" id="UP000242791"/>
    </source>
</evidence>
<dbReference type="EMBL" id="LGTZ01000036">
    <property type="protein sequence ID" value="OJD28090.1"/>
    <property type="molecule type" value="Genomic_DNA"/>
</dbReference>
<dbReference type="AlphaFoldDB" id="A0A1J9QJ22"/>